<protein>
    <recommendedName>
        <fullName evidence="2">IstB-like ATP-binding domain-containing protein</fullName>
    </recommendedName>
</protein>
<evidence type="ECO:0000256" key="1">
    <source>
        <dbReference type="SAM" id="MobiDB-lite"/>
    </source>
</evidence>
<dbReference type="EMBL" id="FMZQ01000030">
    <property type="protein sequence ID" value="SDD70168.1"/>
    <property type="molecule type" value="Genomic_DNA"/>
</dbReference>
<sequence length="56" mass="6445">KMTTALLDRLTHHCHIVETGNESYRLQHSSLAAQAKIKSRERKRKGGQEPEDDEPF</sequence>
<dbReference type="AlphaFoldDB" id="A0A1G6UWX8"/>
<feature type="non-terminal residue" evidence="3">
    <location>
        <position position="1"/>
    </location>
</feature>
<dbReference type="RefSeq" id="WP_244155387.1">
    <property type="nucleotide sequence ID" value="NZ_FMZQ01000016.1"/>
</dbReference>
<dbReference type="GO" id="GO:0005524">
    <property type="term" value="F:ATP binding"/>
    <property type="evidence" value="ECO:0007669"/>
    <property type="project" value="InterPro"/>
</dbReference>
<evidence type="ECO:0000313" key="5">
    <source>
        <dbReference type="Proteomes" id="UP000199467"/>
    </source>
</evidence>
<dbReference type="EMBL" id="FMZQ01000016">
    <property type="protein sequence ID" value="SDD45177.1"/>
    <property type="molecule type" value="Genomic_DNA"/>
</dbReference>
<keyword evidence="5" id="KW-1185">Reference proteome</keyword>
<feature type="region of interest" description="Disordered" evidence="1">
    <location>
        <begin position="31"/>
        <end position="56"/>
    </location>
</feature>
<name>A0A1G6UWX8_9GAMM</name>
<dbReference type="Pfam" id="PF01695">
    <property type="entry name" value="IstB_IS21"/>
    <property type="match status" value="1"/>
</dbReference>
<feature type="domain" description="IstB-like ATP-binding" evidence="2">
    <location>
        <begin position="1"/>
        <end position="32"/>
    </location>
</feature>
<accession>A0A1G6UWX8</accession>
<evidence type="ECO:0000313" key="3">
    <source>
        <dbReference type="EMBL" id="SDD45177.1"/>
    </source>
</evidence>
<dbReference type="Proteomes" id="UP000199467">
    <property type="component" value="Unassembled WGS sequence"/>
</dbReference>
<evidence type="ECO:0000313" key="4">
    <source>
        <dbReference type="EMBL" id="SDD70168.1"/>
    </source>
</evidence>
<organism evidence="3 5">
    <name type="scientific">Ectopseudomonas chengduensis</name>
    <dbReference type="NCBI Taxonomy" id="489632"/>
    <lineage>
        <taxon>Bacteria</taxon>
        <taxon>Pseudomonadati</taxon>
        <taxon>Pseudomonadota</taxon>
        <taxon>Gammaproteobacteria</taxon>
        <taxon>Pseudomonadales</taxon>
        <taxon>Pseudomonadaceae</taxon>
        <taxon>Ectopseudomonas</taxon>
    </lineage>
</organism>
<dbReference type="InterPro" id="IPR002611">
    <property type="entry name" value="IstB_ATP-bd"/>
</dbReference>
<reference evidence="3" key="1">
    <citation type="submission" date="2016-10" db="EMBL/GenBank/DDBJ databases">
        <authorList>
            <person name="de Groot N.N."/>
        </authorList>
    </citation>
    <scope>NUCLEOTIDE SEQUENCE [LARGE SCALE GENOMIC DNA]</scope>
    <source>
        <strain evidence="3">DSM 26382</strain>
    </source>
</reference>
<gene>
    <name evidence="3" type="ORF">SAMN05216576_116128</name>
    <name evidence="4" type="ORF">SAMN05216576_1301</name>
</gene>
<evidence type="ECO:0000259" key="2">
    <source>
        <dbReference type="Pfam" id="PF01695"/>
    </source>
</evidence>
<proteinExistence type="predicted"/>
<reference evidence="5" key="2">
    <citation type="submission" date="2016-10" db="EMBL/GenBank/DDBJ databases">
        <authorList>
            <person name="Varghese N."/>
            <person name="Submissions S."/>
        </authorList>
    </citation>
    <scope>NUCLEOTIDE SEQUENCE [LARGE SCALE GENOMIC DNA]</scope>
    <source>
        <strain evidence="5">DSM 26382</strain>
    </source>
</reference>